<name>A0A0U1PXG9_9BURK</name>
<dbReference type="NCBIfam" id="TIGR00563">
    <property type="entry name" value="rsmB"/>
    <property type="match status" value="1"/>
</dbReference>
<dbReference type="PROSITE" id="PS01153">
    <property type="entry name" value="NOL1_NOP2_SUN"/>
    <property type="match status" value="1"/>
</dbReference>
<dbReference type="InterPro" id="IPR004573">
    <property type="entry name" value="rRNA_ssu_MeTfrase_B"/>
</dbReference>
<sequence length="481" mass="52304">MQSRCAALDQPPPALKRQLDLAARGLRAVREGKSAREVTAAWPRPLRPGASALLFNALRHAGLTQALTRQLVTKPAHPHVQALLMVSLAILADPQLLGYQPFTVVDQSVQALREHKRLAGQAGFLNACLRRYIREAETLQQAVAADPQARWNHPEWWIGRLQRDYPAQWQAILAANNSRAPMALRVNTARITRSDYLQALSAQGVAATPVGQQGLVLHHPADVRTLAGYAEGWFSVQDTGAQYAAAWLLQAPLPATSGTLRILDACAAPGGKTGHLMELAATQGVTLDLVAMEKDAARAQRITENLTRLGFAEQVRIVVADATAPAGWPPEIAAAPFDAILLDAPCSASGIVRRHPDVRWLRREDDIAALARQQQTLLAQLWPTLRSGGRLLYCTCSVFREEGLDQIERFLPRQTDARLIAALQLLPAAPEDAAPHSRDDAAPAMPHASSRHLRATADHSAAVKTQTGEHDGFFYALLEKA</sequence>
<dbReference type="EMBL" id="LBNQ01000034">
    <property type="protein sequence ID" value="KKW67233.1"/>
    <property type="molecule type" value="Genomic_DNA"/>
</dbReference>
<evidence type="ECO:0000256" key="4">
    <source>
        <dbReference type="ARBA" id="ARBA00022691"/>
    </source>
</evidence>
<dbReference type="RefSeq" id="WP_046742416.1">
    <property type="nucleotide sequence ID" value="NZ_LBNQ01000034.1"/>
</dbReference>
<dbReference type="PROSITE" id="PS51686">
    <property type="entry name" value="SAM_MT_RSMB_NOP"/>
    <property type="match status" value="1"/>
</dbReference>
<feature type="binding site" evidence="6">
    <location>
        <position position="343"/>
    </location>
    <ligand>
        <name>S-adenosyl-L-methionine</name>
        <dbReference type="ChEBI" id="CHEBI:59789"/>
    </ligand>
</feature>
<dbReference type="GO" id="GO:0008649">
    <property type="term" value="F:rRNA methyltransferase activity"/>
    <property type="evidence" value="ECO:0007669"/>
    <property type="project" value="InterPro"/>
</dbReference>
<comment type="similarity">
    <text evidence="1 6">Belongs to the class I-like SAM-binding methyltransferase superfamily. RsmB/NOP family.</text>
</comment>
<dbReference type="GO" id="GO:0003723">
    <property type="term" value="F:RNA binding"/>
    <property type="evidence" value="ECO:0007669"/>
    <property type="project" value="UniProtKB-UniRule"/>
</dbReference>
<keyword evidence="10" id="KW-1185">Reference proteome</keyword>
<reference evidence="9 10" key="1">
    <citation type="submission" date="2015-05" db="EMBL/GenBank/DDBJ databases">
        <title>Draft genome sequence of Lampropedia sp. CT6, isolated from the microbial mat of a hot water spring, located at Manikaran, India.</title>
        <authorList>
            <person name="Tripathi C."/>
            <person name="Rani P."/>
            <person name="Mahato N.K."/>
            <person name="Lal R."/>
        </authorList>
    </citation>
    <scope>NUCLEOTIDE SEQUENCE [LARGE SCALE GENOMIC DNA]</scope>
    <source>
        <strain evidence="9 10">CT6</strain>
    </source>
</reference>
<protein>
    <recommendedName>
        <fullName evidence="8">SAM-dependent MTase RsmB/NOP-type domain-containing protein</fullName>
    </recommendedName>
</protein>
<dbReference type="SUPFAM" id="SSF48013">
    <property type="entry name" value="NusB-like"/>
    <property type="match status" value="1"/>
</dbReference>
<evidence type="ECO:0000313" key="9">
    <source>
        <dbReference type="EMBL" id="KKW67233.1"/>
    </source>
</evidence>
<evidence type="ECO:0000313" key="10">
    <source>
        <dbReference type="Proteomes" id="UP000050580"/>
    </source>
</evidence>
<dbReference type="InterPro" id="IPR049560">
    <property type="entry name" value="MeTrfase_RsmB-F_NOP2_cat"/>
</dbReference>
<dbReference type="CDD" id="cd02440">
    <property type="entry name" value="AdoMet_MTases"/>
    <property type="match status" value="1"/>
</dbReference>
<keyword evidence="5 6" id="KW-0694">RNA-binding</keyword>
<keyword evidence="4 6" id="KW-0949">S-adenosyl-L-methionine</keyword>
<dbReference type="InterPro" id="IPR029063">
    <property type="entry name" value="SAM-dependent_MTases_sf"/>
</dbReference>
<dbReference type="Gene3D" id="1.10.940.10">
    <property type="entry name" value="NusB-like"/>
    <property type="match status" value="1"/>
</dbReference>
<dbReference type="PANTHER" id="PTHR22807">
    <property type="entry name" value="NOP2 YEAST -RELATED NOL1/NOP2/FMU SUN DOMAIN-CONTAINING"/>
    <property type="match status" value="1"/>
</dbReference>
<dbReference type="STRING" id="1610491.AAV94_11645"/>
<comment type="caution">
    <text evidence="9">The sequence shown here is derived from an EMBL/GenBank/DDBJ whole genome shotgun (WGS) entry which is preliminary data.</text>
</comment>
<dbReference type="Proteomes" id="UP000050580">
    <property type="component" value="Unassembled WGS sequence"/>
</dbReference>
<dbReference type="InterPro" id="IPR018314">
    <property type="entry name" value="RsmB/NOL1/NOP2-like_CS"/>
</dbReference>
<evidence type="ECO:0000256" key="1">
    <source>
        <dbReference type="ARBA" id="ARBA00007494"/>
    </source>
</evidence>
<evidence type="ECO:0000256" key="7">
    <source>
        <dbReference type="SAM" id="MobiDB-lite"/>
    </source>
</evidence>
<dbReference type="NCBIfam" id="NF008149">
    <property type="entry name" value="PRK10901.1"/>
    <property type="match status" value="1"/>
</dbReference>
<dbReference type="Pfam" id="PF01189">
    <property type="entry name" value="Methyltr_RsmB-F"/>
    <property type="match status" value="1"/>
</dbReference>
<feature type="region of interest" description="Disordered" evidence="7">
    <location>
        <begin position="431"/>
        <end position="460"/>
    </location>
</feature>
<evidence type="ECO:0000259" key="8">
    <source>
        <dbReference type="PROSITE" id="PS51686"/>
    </source>
</evidence>
<dbReference type="PRINTS" id="PR02008">
    <property type="entry name" value="RCMTFAMILY"/>
</dbReference>
<accession>A0A0U1PXG9</accession>
<dbReference type="PATRIC" id="fig|1610491.3.peg.2496"/>
<dbReference type="SUPFAM" id="SSF53335">
    <property type="entry name" value="S-adenosyl-L-methionine-dependent methyltransferases"/>
    <property type="match status" value="1"/>
</dbReference>
<gene>
    <name evidence="9" type="ORF">AAV94_11645</name>
</gene>
<evidence type="ECO:0000256" key="2">
    <source>
        <dbReference type="ARBA" id="ARBA00022603"/>
    </source>
</evidence>
<keyword evidence="3 6" id="KW-0808">Transferase</keyword>
<feature type="domain" description="SAM-dependent MTase RsmB/NOP-type" evidence="8">
    <location>
        <begin position="172"/>
        <end position="481"/>
    </location>
</feature>
<dbReference type="Gene3D" id="1.10.287.730">
    <property type="entry name" value="Helix hairpin bin"/>
    <property type="match status" value="1"/>
</dbReference>
<feature type="binding site" evidence="6">
    <location>
        <begin position="266"/>
        <end position="272"/>
    </location>
    <ligand>
        <name>S-adenosyl-L-methionine</name>
        <dbReference type="ChEBI" id="CHEBI:59789"/>
    </ligand>
</feature>
<dbReference type="Gene3D" id="3.30.70.1170">
    <property type="entry name" value="Sun protein, domain 3"/>
    <property type="match status" value="1"/>
</dbReference>
<dbReference type="InterPro" id="IPR035926">
    <property type="entry name" value="NusB-like_sf"/>
</dbReference>
<dbReference type="Pfam" id="PF22458">
    <property type="entry name" value="RsmF-B_ferredox"/>
    <property type="match status" value="1"/>
</dbReference>
<proteinExistence type="inferred from homology"/>
<organism evidence="9 10">
    <name type="scientific">Lampropedia cohaerens</name>
    <dbReference type="NCBI Taxonomy" id="1610491"/>
    <lineage>
        <taxon>Bacteria</taxon>
        <taxon>Pseudomonadati</taxon>
        <taxon>Pseudomonadota</taxon>
        <taxon>Betaproteobacteria</taxon>
        <taxon>Burkholderiales</taxon>
        <taxon>Comamonadaceae</taxon>
        <taxon>Lampropedia</taxon>
    </lineage>
</organism>
<feature type="binding site" evidence="6">
    <location>
        <position position="293"/>
    </location>
    <ligand>
        <name>S-adenosyl-L-methionine</name>
        <dbReference type="ChEBI" id="CHEBI:59789"/>
    </ligand>
</feature>
<feature type="active site" description="Nucleophile" evidence="6">
    <location>
        <position position="396"/>
    </location>
</feature>
<dbReference type="InterPro" id="IPR001678">
    <property type="entry name" value="MeTrfase_RsmB-F_NOP2_dom"/>
</dbReference>
<dbReference type="InterPro" id="IPR023267">
    <property type="entry name" value="RCMT"/>
</dbReference>
<dbReference type="InterPro" id="IPR054728">
    <property type="entry name" value="RsmB-like_ferredoxin"/>
</dbReference>
<dbReference type="OrthoDB" id="9810297at2"/>
<dbReference type="Gene3D" id="3.40.50.150">
    <property type="entry name" value="Vaccinia Virus protein VP39"/>
    <property type="match status" value="1"/>
</dbReference>
<dbReference type="AlphaFoldDB" id="A0A0U1PXG9"/>
<keyword evidence="2 6" id="KW-0489">Methyltransferase</keyword>
<evidence type="ECO:0000256" key="3">
    <source>
        <dbReference type="ARBA" id="ARBA00022679"/>
    </source>
</evidence>
<dbReference type="PANTHER" id="PTHR22807:SF61">
    <property type="entry name" value="NOL1_NOP2_SUN FAMILY PROTEIN _ ANTITERMINATION NUSB DOMAIN-CONTAINING PROTEIN"/>
    <property type="match status" value="1"/>
</dbReference>
<evidence type="ECO:0000256" key="5">
    <source>
        <dbReference type="ARBA" id="ARBA00022884"/>
    </source>
</evidence>
<feature type="binding site" evidence="6">
    <location>
        <position position="321"/>
    </location>
    <ligand>
        <name>S-adenosyl-L-methionine</name>
        <dbReference type="ChEBI" id="CHEBI:59789"/>
    </ligand>
</feature>
<evidence type="ECO:0000256" key="6">
    <source>
        <dbReference type="PROSITE-ProRule" id="PRU01023"/>
    </source>
</evidence>